<dbReference type="Proteomes" id="UP000318288">
    <property type="component" value="Unassembled WGS sequence"/>
</dbReference>
<keyword evidence="7" id="KW-0472">Membrane</keyword>
<evidence type="ECO:0000256" key="3">
    <source>
        <dbReference type="ARBA" id="ARBA00022801"/>
    </source>
</evidence>
<dbReference type="PROSITE" id="PS51257">
    <property type="entry name" value="PROKAR_LIPOPROTEIN"/>
    <property type="match status" value="1"/>
</dbReference>
<keyword evidence="7" id="KW-1133">Transmembrane helix</keyword>
<name>A0A5C6FE32_9BACT</name>
<evidence type="ECO:0000256" key="6">
    <source>
        <dbReference type="RuleBase" id="RU003983"/>
    </source>
</evidence>
<feature type="transmembrane region" description="Helical" evidence="7">
    <location>
        <begin position="190"/>
        <end position="211"/>
    </location>
</feature>
<keyword evidence="4 6" id="KW-0862">Zinc</keyword>
<dbReference type="Gene3D" id="3.30.2010.10">
    <property type="entry name" value="Metalloproteases ('zincins'), catalytic domain"/>
    <property type="match status" value="1"/>
</dbReference>
<dbReference type="GO" id="GO:0046872">
    <property type="term" value="F:metal ion binding"/>
    <property type="evidence" value="ECO:0007669"/>
    <property type="project" value="UniProtKB-KW"/>
</dbReference>
<comment type="cofactor">
    <cofactor evidence="6">
        <name>Zn(2+)</name>
        <dbReference type="ChEBI" id="CHEBI:29105"/>
    </cofactor>
    <text evidence="6">Binds 1 zinc ion per subunit.</text>
</comment>
<keyword evidence="3 6" id="KW-0378">Hydrolase</keyword>
<dbReference type="AlphaFoldDB" id="A0A5C6FE32"/>
<proteinExistence type="inferred from homology"/>
<feature type="transmembrane region" description="Helical" evidence="7">
    <location>
        <begin position="84"/>
        <end position="106"/>
    </location>
</feature>
<comment type="similarity">
    <text evidence="6">Belongs to the peptidase M48 family.</text>
</comment>
<dbReference type="EMBL" id="SJPW01000001">
    <property type="protein sequence ID" value="TWU59741.1"/>
    <property type="molecule type" value="Genomic_DNA"/>
</dbReference>
<evidence type="ECO:0000256" key="4">
    <source>
        <dbReference type="ARBA" id="ARBA00022833"/>
    </source>
</evidence>
<evidence type="ECO:0000313" key="10">
    <source>
        <dbReference type="Proteomes" id="UP000318288"/>
    </source>
</evidence>
<dbReference type="Pfam" id="PF01435">
    <property type="entry name" value="Peptidase_M48"/>
    <property type="match status" value="1"/>
</dbReference>
<evidence type="ECO:0000256" key="5">
    <source>
        <dbReference type="ARBA" id="ARBA00023049"/>
    </source>
</evidence>
<dbReference type="InterPro" id="IPR001915">
    <property type="entry name" value="Peptidase_M48"/>
</dbReference>
<dbReference type="GO" id="GO:0004222">
    <property type="term" value="F:metalloendopeptidase activity"/>
    <property type="evidence" value="ECO:0007669"/>
    <property type="project" value="InterPro"/>
</dbReference>
<gene>
    <name evidence="9" type="primary">htpX_1</name>
    <name evidence="9" type="ORF">Poly51_00130</name>
</gene>
<organism evidence="9 10">
    <name type="scientific">Rubripirellula tenax</name>
    <dbReference type="NCBI Taxonomy" id="2528015"/>
    <lineage>
        <taxon>Bacteria</taxon>
        <taxon>Pseudomonadati</taxon>
        <taxon>Planctomycetota</taxon>
        <taxon>Planctomycetia</taxon>
        <taxon>Pirellulales</taxon>
        <taxon>Pirellulaceae</taxon>
        <taxon>Rubripirellula</taxon>
    </lineage>
</organism>
<keyword evidence="7" id="KW-0812">Transmembrane</keyword>
<keyword evidence="5 6" id="KW-0482">Metalloprotease</keyword>
<feature type="transmembrane region" description="Helical" evidence="7">
    <location>
        <begin position="9"/>
        <end position="27"/>
    </location>
</feature>
<keyword evidence="2" id="KW-0479">Metal-binding</keyword>
<feature type="transmembrane region" description="Helical" evidence="7">
    <location>
        <begin position="33"/>
        <end position="54"/>
    </location>
</feature>
<evidence type="ECO:0000259" key="8">
    <source>
        <dbReference type="Pfam" id="PF01435"/>
    </source>
</evidence>
<protein>
    <submittedName>
        <fullName evidence="9">Protease HtpX</fullName>
    </submittedName>
</protein>
<dbReference type="OrthoDB" id="264978at2"/>
<feature type="transmembrane region" description="Helical" evidence="7">
    <location>
        <begin position="301"/>
        <end position="319"/>
    </location>
</feature>
<feature type="domain" description="Peptidase M48" evidence="8">
    <location>
        <begin position="225"/>
        <end position="361"/>
    </location>
</feature>
<comment type="caution">
    <text evidence="9">The sequence shown here is derived from an EMBL/GenBank/DDBJ whole genome shotgun (WGS) entry which is preliminary data.</text>
</comment>
<dbReference type="GO" id="GO:0006508">
    <property type="term" value="P:proteolysis"/>
    <property type="evidence" value="ECO:0007669"/>
    <property type="project" value="UniProtKB-KW"/>
</dbReference>
<feature type="transmembrane region" description="Helical" evidence="7">
    <location>
        <begin position="159"/>
        <end position="178"/>
    </location>
</feature>
<keyword evidence="1 6" id="KW-0645">Protease</keyword>
<reference evidence="9 10" key="1">
    <citation type="submission" date="2019-02" db="EMBL/GenBank/DDBJ databases">
        <title>Deep-cultivation of Planctomycetes and their phenomic and genomic characterization uncovers novel biology.</title>
        <authorList>
            <person name="Wiegand S."/>
            <person name="Jogler M."/>
            <person name="Boedeker C."/>
            <person name="Pinto D."/>
            <person name="Vollmers J."/>
            <person name="Rivas-Marin E."/>
            <person name="Kohn T."/>
            <person name="Peeters S.H."/>
            <person name="Heuer A."/>
            <person name="Rast P."/>
            <person name="Oberbeckmann S."/>
            <person name="Bunk B."/>
            <person name="Jeske O."/>
            <person name="Meyerdierks A."/>
            <person name="Storesund J.E."/>
            <person name="Kallscheuer N."/>
            <person name="Luecker S."/>
            <person name="Lage O.M."/>
            <person name="Pohl T."/>
            <person name="Merkel B.J."/>
            <person name="Hornburger P."/>
            <person name="Mueller R.-W."/>
            <person name="Bruemmer F."/>
            <person name="Labrenz M."/>
            <person name="Spormann A.M."/>
            <person name="Op Den Camp H."/>
            <person name="Overmann J."/>
            <person name="Amann R."/>
            <person name="Jetten M.S.M."/>
            <person name="Mascher T."/>
            <person name="Medema M.H."/>
            <person name="Devos D.P."/>
            <person name="Kaster A.-K."/>
            <person name="Ovreas L."/>
            <person name="Rohde M."/>
            <person name="Galperin M.Y."/>
            <person name="Jogler C."/>
        </authorList>
    </citation>
    <scope>NUCLEOTIDE SEQUENCE [LARGE SCALE GENOMIC DNA]</scope>
    <source>
        <strain evidence="9 10">Poly51</strain>
    </source>
</reference>
<evidence type="ECO:0000256" key="2">
    <source>
        <dbReference type="ARBA" id="ARBA00022723"/>
    </source>
</evidence>
<sequence>MPVKDSHLHLYYFLVVIVSLSCGSLPPGDINPVSAALATAGMVTAWIILSHVAARTVANYVREEKIQPLAGADWLEKQLAAFRWIGLGVAVLCLAGFGLARAIPAIPWVADSMFLQSILLMVPALAIATGTWSAEHYYGALLGYTARGPKNHVQSVWQSFRAGMAWLVVPVLFLLGMADLIGRLPISPSASAIVTVVTIGAFVVLGLPWMIRHLFKTESIDGPTEQWVNELMQAAGVRRTRAVRWNTGHSAFNAMVAGFVPPLRTLLLSDRLLDELPRPQIAMVVLHEAAHLRRRHVPMRMLAVLPAWGAGALLTRMTSQQSWSLAAGSVVGILLTMMILRWVAYRTEYDADVQACQTAASIGSGPGGIDGVPNTVEEATDALAAALMRVTFDQPANRKPTWMHPGVADRIAWMRTQCETPIIHTFAKVS</sequence>
<feature type="transmembrane region" description="Helical" evidence="7">
    <location>
        <begin position="118"/>
        <end position="138"/>
    </location>
</feature>
<evidence type="ECO:0000313" key="9">
    <source>
        <dbReference type="EMBL" id="TWU59741.1"/>
    </source>
</evidence>
<feature type="transmembrane region" description="Helical" evidence="7">
    <location>
        <begin position="325"/>
        <end position="344"/>
    </location>
</feature>
<evidence type="ECO:0000256" key="1">
    <source>
        <dbReference type="ARBA" id="ARBA00022670"/>
    </source>
</evidence>
<keyword evidence="10" id="KW-1185">Reference proteome</keyword>
<accession>A0A5C6FE32</accession>
<evidence type="ECO:0000256" key="7">
    <source>
        <dbReference type="SAM" id="Phobius"/>
    </source>
</evidence>